<evidence type="ECO:0000313" key="2">
    <source>
        <dbReference type="EMBL" id="GAM39564.1"/>
    </source>
</evidence>
<feature type="region of interest" description="Disordered" evidence="1">
    <location>
        <begin position="1"/>
        <end position="139"/>
    </location>
</feature>
<proteinExistence type="predicted"/>
<reference evidence="3" key="1">
    <citation type="journal article" date="2015" name="Genome Announc.">
        <title>Draft genome sequence of Talaromyces cellulolyticus strain Y-94, a source of lignocellulosic biomass-degrading enzymes.</title>
        <authorList>
            <person name="Fujii T."/>
            <person name="Koike H."/>
            <person name="Sawayama S."/>
            <person name="Yano S."/>
            <person name="Inoue H."/>
        </authorList>
    </citation>
    <scope>NUCLEOTIDE SEQUENCE [LARGE SCALE GENOMIC DNA]</scope>
    <source>
        <strain evidence="3">Y-94</strain>
    </source>
</reference>
<keyword evidence="3" id="KW-1185">Reference proteome</keyword>
<dbReference type="AlphaFoldDB" id="A0A6V8HLT3"/>
<feature type="compositionally biased region" description="Basic and acidic residues" evidence="1">
    <location>
        <begin position="245"/>
        <end position="254"/>
    </location>
</feature>
<organism evidence="2 3">
    <name type="scientific">Talaromyces pinophilus</name>
    <name type="common">Penicillium pinophilum</name>
    <dbReference type="NCBI Taxonomy" id="128442"/>
    <lineage>
        <taxon>Eukaryota</taxon>
        <taxon>Fungi</taxon>
        <taxon>Dikarya</taxon>
        <taxon>Ascomycota</taxon>
        <taxon>Pezizomycotina</taxon>
        <taxon>Eurotiomycetes</taxon>
        <taxon>Eurotiomycetidae</taxon>
        <taxon>Eurotiales</taxon>
        <taxon>Trichocomaceae</taxon>
        <taxon>Talaromyces</taxon>
        <taxon>Talaromyces sect. Talaromyces</taxon>
    </lineage>
</organism>
<feature type="region of interest" description="Disordered" evidence="1">
    <location>
        <begin position="150"/>
        <end position="169"/>
    </location>
</feature>
<accession>A0A6V8HLT3</accession>
<feature type="compositionally biased region" description="Polar residues" evidence="1">
    <location>
        <begin position="57"/>
        <end position="71"/>
    </location>
</feature>
<protein>
    <submittedName>
        <fullName evidence="2">Uncharacterized protein</fullName>
    </submittedName>
</protein>
<feature type="region of interest" description="Disordered" evidence="1">
    <location>
        <begin position="185"/>
        <end position="254"/>
    </location>
</feature>
<feature type="compositionally biased region" description="Low complexity" evidence="1">
    <location>
        <begin position="25"/>
        <end position="39"/>
    </location>
</feature>
<name>A0A6V8HLT3_TALPI</name>
<evidence type="ECO:0000313" key="3">
    <source>
        <dbReference type="Proteomes" id="UP000053095"/>
    </source>
</evidence>
<sequence>MNSESTNLDAINTSTHTNADFADSNNNNMNNTNDYNIQNKTDAVNYAADNKRDNLAQGLSQSAETPSTNTDSFERDSAPRESESRGFEDRESRNRDFESRESENRDAESRDTGNRDTSNRDSNASKTDKDGVPKKGIAGVIKSNFGADKTTTSTFEKSQGEKYGEGFDETGAQLKGRFSVDESAAASGSATGGGEYAMGGKQGGKAGKDTNVPSAHGSHNGAQKESFGHKILGKAEGIMHRHHHDKTDSRTDVQ</sequence>
<feature type="compositionally biased region" description="Polar residues" evidence="1">
    <location>
        <begin position="1"/>
        <end position="18"/>
    </location>
</feature>
<dbReference type="Proteomes" id="UP000053095">
    <property type="component" value="Unassembled WGS sequence"/>
</dbReference>
<gene>
    <name evidence="2" type="ORF">TCE0_034f11214</name>
</gene>
<feature type="compositionally biased region" description="Gly residues" evidence="1">
    <location>
        <begin position="190"/>
        <end position="205"/>
    </location>
</feature>
<comment type="caution">
    <text evidence="2">The sequence shown here is derived from an EMBL/GenBank/DDBJ whole genome shotgun (WGS) entry which is preliminary data.</text>
</comment>
<evidence type="ECO:0000256" key="1">
    <source>
        <dbReference type="SAM" id="MobiDB-lite"/>
    </source>
</evidence>
<feature type="compositionally biased region" description="Basic and acidic residues" evidence="1">
    <location>
        <begin position="72"/>
        <end position="119"/>
    </location>
</feature>
<dbReference type="EMBL" id="DF933830">
    <property type="protein sequence ID" value="GAM39564.1"/>
    <property type="molecule type" value="Genomic_DNA"/>
</dbReference>